<dbReference type="EMBL" id="MFKX01000025">
    <property type="protein sequence ID" value="OGG57507.1"/>
    <property type="molecule type" value="Genomic_DNA"/>
</dbReference>
<gene>
    <name evidence="10" type="ORF">A2853_02925</name>
</gene>
<evidence type="ECO:0000256" key="8">
    <source>
        <dbReference type="SAM" id="Phobius"/>
    </source>
</evidence>
<accession>A0A1F6D853</accession>
<dbReference type="InterPro" id="IPR003004">
    <property type="entry name" value="GspF/PilC"/>
</dbReference>
<reference evidence="10 11" key="1">
    <citation type="journal article" date="2016" name="Nat. Commun.">
        <title>Thousands of microbial genomes shed light on interconnected biogeochemical processes in an aquifer system.</title>
        <authorList>
            <person name="Anantharaman K."/>
            <person name="Brown C.T."/>
            <person name="Hug L.A."/>
            <person name="Sharon I."/>
            <person name="Castelle C.J."/>
            <person name="Probst A.J."/>
            <person name="Thomas B.C."/>
            <person name="Singh A."/>
            <person name="Wilkins M.J."/>
            <person name="Karaoz U."/>
            <person name="Brodie E.L."/>
            <person name="Williams K.H."/>
            <person name="Hubbard S.S."/>
            <person name="Banfield J.F."/>
        </authorList>
    </citation>
    <scope>NUCLEOTIDE SEQUENCE [LARGE SCALE GENOMIC DNA]</scope>
</reference>
<evidence type="ECO:0000256" key="6">
    <source>
        <dbReference type="ARBA" id="ARBA00022989"/>
    </source>
</evidence>
<dbReference type="PRINTS" id="PR00812">
    <property type="entry name" value="BCTERIALGSPF"/>
</dbReference>
<evidence type="ECO:0000256" key="7">
    <source>
        <dbReference type="ARBA" id="ARBA00023136"/>
    </source>
</evidence>
<dbReference type="Pfam" id="PF00482">
    <property type="entry name" value="T2SSF"/>
    <property type="match status" value="2"/>
</dbReference>
<evidence type="ECO:0000313" key="11">
    <source>
        <dbReference type="Proteomes" id="UP000177958"/>
    </source>
</evidence>
<feature type="transmembrane region" description="Helical" evidence="8">
    <location>
        <begin position="70"/>
        <end position="90"/>
    </location>
</feature>
<name>A0A1F6D853_9BACT</name>
<comment type="caution">
    <text evidence="10">The sequence shown here is derived from an EMBL/GenBank/DDBJ whole genome shotgun (WGS) entry which is preliminary data.</text>
</comment>
<comment type="subcellular location">
    <subcellularLocation>
        <location evidence="1">Cell inner membrane</location>
        <topology evidence="1">Multi-pass membrane protein</topology>
    </subcellularLocation>
</comment>
<dbReference type="InterPro" id="IPR018076">
    <property type="entry name" value="T2SS_GspF_dom"/>
</dbReference>
<feature type="domain" description="Type II secretion system protein GspF" evidence="9">
    <location>
        <begin position="71"/>
        <end position="194"/>
    </location>
</feature>
<keyword evidence="6 8" id="KW-1133">Transmembrane helix</keyword>
<evidence type="ECO:0000256" key="2">
    <source>
        <dbReference type="ARBA" id="ARBA00005745"/>
    </source>
</evidence>
<organism evidence="10 11">
    <name type="scientific">Candidatus Kaiserbacteria bacterium RIFCSPHIGHO2_01_FULL_55_17</name>
    <dbReference type="NCBI Taxonomy" id="1798484"/>
    <lineage>
        <taxon>Bacteria</taxon>
        <taxon>Candidatus Kaiseribacteriota</taxon>
    </lineage>
</organism>
<feature type="transmembrane region" description="Helical" evidence="8">
    <location>
        <begin position="378"/>
        <end position="399"/>
    </location>
</feature>
<evidence type="ECO:0000256" key="3">
    <source>
        <dbReference type="ARBA" id="ARBA00022475"/>
    </source>
</evidence>
<keyword evidence="5 8" id="KW-0812">Transmembrane</keyword>
<comment type="similarity">
    <text evidence="2">Belongs to the GSP F family.</text>
</comment>
<dbReference type="PANTHER" id="PTHR30012">
    <property type="entry name" value="GENERAL SECRETION PATHWAY PROTEIN"/>
    <property type="match status" value="1"/>
</dbReference>
<feature type="transmembrane region" description="Helical" evidence="8">
    <location>
        <begin position="170"/>
        <end position="193"/>
    </location>
</feature>
<sequence length="406" mass="44324">MSRFSYTAEKAGGEIYSGIAEAQDRFELYSIVRREGGKIVAMSEEGAGNWLSLKYWNSKLTTVKEYDKVLFARNLGAMLSAGLALARALSVMERQTKNPKLAYIVTEVASDVRRGSTLHEAFAKFPHFFSKLFIAMVRAGEEGGSLPDSLAVVADQMERMYQLKKKIKGALIYPAIIILAIIGIGALMMIYVVPTLAQTFAEMNAELPTSTKIIIGISNFLVEYTLLAIVGAVALLGGLYLFIHMPVGRRAADLLFIHTPLIGTMVREVNAARTSRTLSSLLSSGVDVISALEITSEVVQNTYFREVIVDSGKSVGKGEPLSSAFVRREDLYPAFVGEMMAVGEETGALAEMLKRLAAFYEEEVDRKTKDLSTIIEPFLMVAIGCAVGFFAVSMITPIYSLSENIG</sequence>
<evidence type="ECO:0000256" key="5">
    <source>
        <dbReference type="ARBA" id="ARBA00022692"/>
    </source>
</evidence>
<dbReference type="GO" id="GO:0005886">
    <property type="term" value="C:plasma membrane"/>
    <property type="evidence" value="ECO:0007669"/>
    <property type="project" value="UniProtKB-SubCell"/>
</dbReference>
<evidence type="ECO:0000256" key="1">
    <source>
        <dbReference type="ARBA" id="ARBA00004429"/>
    </source>
</evidence>
<evidence type="ECO:0000313" key="10">
    <source>
        <dbReference type="EMBL" id="OGG57507.1"/>
    </source>
</evidence>
<dbReference type="Proteomes" id="UP000177958">
    <property type="component" value="Unassembled WGS sequence"/>
</dbReference>
<dbReference type="Gene3D" id="1.20.81.30">
    <property type="entry name" value="Type II secretion system (T2SS), domain F"/>
    <property type="match status" value="2"/>
</dbReference>
<protein>
    <recommendedName>
        <fullName evidence="9">Type II secretion system protein GspF domain-containing protein</fullName>
    </recommendedName>
</protein>
<dbReference type="InterPro" id="IPR042094">
    <property type="entry name" value="T2SS_GspF_sf"/>
</dbReference>
<dbReference type="FunFam" id="1.20.81.30:FF:000001">
    <property type="entry name" value="Type II secretion system protein F"/>
    <property type="match status" value="2"/>
</dbReference>
<feature type="transmembrane region" description="Helical" evidence="8">
    <location>
        <begin position="213"/>
        <end position="243"/>
    </location>
</feature>
<keyword evidence="3" id="KW-1003">Cell membrane</keyword>
<dbReference type="PANTHER" id="PTHR30012:SF0">
    <property type="entry name" value="TYPE II SECRETION SYSTEM PROTEIN F-RELATED"/>
    <property type="match status" value="1"/>
</dbReference>
<dbReference type="AlphaFoldDB" id="A0A1F6D853"/>
<evidence type="ECO:0000256" key="4">
    <source>
        <dbReference type="ARBA" id="ARBA00022519"/>
    </source>
</evidence>
<proteinExistence type="inferred from homology"/>
<feature type="domain" description="Type II secretion system protein GspF" evidence="9">
    <location>
        <begin position="275"/>
        <end position="397"/>
    </location>
</feature>
<keyword evidence="7 8" id="KW-0472">Membrane</keyword>
<keyword evidence="4" id="KW-0997">Cell inner membrane</keyword>
<evidence type="ECO:0000259" key="9">
    <source>
        <dbReference type="Pfam" id="PF00482"/>
    </source>
</evidence>